<reference evidence="1 2" key="1">
    <citation type="journal article" date="2019" name="Commun. Biol.">
        <title>The bagworm genome reveals a unique fibroin gene that provides high tensile strength.</title>
        <authorList>
            <person name="Kono N."/>
            <person name="Nakamura H."/>
            <person name="Ohtoshi R."/>
            <person name="Tomita M."/>
            <person name="Numata K."/>
            <person name="Arakawa K."/>
        </authorList>
    </citation>
    <scope>NUCLEOTIDE SEQUENCE [LARGE SCALE GENOMIC DNA]</scope>
</reference>
<protein>
    <submittedName>
        <fullName evidence="1">Uncharacterized protein</fullName>
    </submittedName>
</protein>
<dbReference type="AlphaFoldDB" id="A0A4C1X6V5"/>
<comment type="caution">
    <text evidence="1">The sequence shown here is derived from an EMBL/GenBank/DDBJ whole genome shotgun (WGS) entry which is preliminary data.</text>
</comment>
<evidence type="ECO:0000313" key="2">
    <source>
        <dbReference type="Proteomes" id="UP000299102"/>
    </source>
</evidence>
<proteinExistence type="predicted"/>
<accession>A0A4C1X6V5</accession>
<keyword evidence="2" id="KW-1185">Reference proteome</keyword>
<organism evidence="1 2">
    <name type="scientific">Eumeta variegata</name>
    <name type="common">Bagworm moth</name>
    <name type="synonym">Eumeta japonica</name>
    <dbReference type="NCBI Taxonomy" id="151549"/>
    <lineage>
        <taxon>Eukaryota</taxon>
        <taxon>Metazoa</taxon>
        <taxon>Ecdysozoa</taxon>
        <taxon>Arthropoda</taxon>
        <taxon>Hexapoda</taxon>
        <taxon>Insecta</taxon>
        <taxon>Pterygota</taxon>
        <taxon>Neoptera</taxon>
        <taxon>Endopterygota</taxon>
        <taxon>Lepidoptera</taxon>
        <taxon>Glossata</taxon>
        <taxon>Ditrysia</taxon>
        <taxon>Tineoidea</taxon>
        <taxon>Psychidae</taxon>
        <taxon>Oiketicinae</taxon>
        <taxon>Eumeta</taxon>
    </lineage>
</organism>
<gene>
    <name evidence="1" type="ORF">EVAR_35549_1</name>
</gene>
<name>A0A4C1X6V5_EUMVA</name>
<evidence type="ECO:0000313" key="1">
    <source>
        <dbReference type="EMBL" id="GBP58770.1"/>
    </source>
</evidence>
<sequence>MPTCSGETPRMFREFSCCRCGPFAQFTSSDLVHLLEISQSLVSQALFLGRDRSPSVESPGPPFRLVCYCVCSVSLSRVSDYRASSVSDERAWYREVFTFLCLLPGHHPHLRRYYVVVIRKGFNDLSRRWHLQCLLAASDEAVKAYGLTAGVLMFQGVFSPSRDRDKPRAEVGFGIENVTGIGIMNERDIVRCKRFPPQHFMPRWKSFHKPKQDSCPAVCNACITRRGGAGADVHLPPAPPQTHSVVLRCSANN</sequence>
<dbReference type="Proteomes" id="UP000299102">
    <property type="component" value="Unassembled WGS sequence"/>
</dbReference>
<dbReference type="EMBL" id="BGZK01000743">
    <property type="protein sequence ID" value="GBP58770.1"/>
    <property type="molecule type" value="Genomic_DNA"/>
</dbReference>